<dbReference type="Gene3D" id="3.30.720.120">
    <property type="match status" value="1"/>
</dbReference>
<dbReference type="SUPFAM" id="SSF54593">
    <property type="entry name" value="Glyoxalase/Bleomycin resistance protein/Dihydroxybiphenyl dioxygenase"/>
    <property type="match status" value="1"/>
</dbReference>
<dbReference type="PROSITE" id="PS51819">
    <property type="entry name" value="VOC"/>
    <property type="match status" value="1"/>
</dbReference>
<dbReference type="InterPro" id="IPR029068">
    <property type="entry name" value="Glyas_Bleomycin-R_OHBP_Dase"/>
</dbReference>
<protein>
    <submittedName>
        <fullName evidence="2 3">Glyoxalase</fullName>
    </submittedName>
</protein>
<accession>A0A7Y4KZ47</accession>
<name>A0A7Y4KZ47_9ACTN</name>
<dbReference type="Pfam" id="PF00903">
    <property type="entry name" value="Glyoxalase"/>
    <property type="match status" value="1"/>
</dbReference>
<evidence type="ECO:0000313" key="5">
    <source>
        <dbReference type="Proteomes" id="UP000553957"/>
    </source>
</evidence>
<dbReference type="EMBL" id="JACHKF010000001">
    <property type="protein sequence ID" value="MBB6565069.1"/>
    <property type="molecule type" value="Genomic_DNA"/>
</dbReference>
<evidence type="ECO:0000313" key="2">
    <source>
        <dbReference type="EMBL" id="MBB6565069.1"/>
    </source>
</evidence>
<dbReference type="AlphaFoldDB" id="A0A7Y4KZ47"/>
<keyword evidence="4" id="KW-1185">Reference proteome</keyword>
<feature type="domain" description="VOC" evidence="1">
    <location>
        <begin position="9"/>
        <end position="134"/>
    </location>
</feature>
<dbReference type="RefSeq" id="WP_171673858.1">
    <property type="nucleotide sequence ID" value="NZ_BAAAGT010000001.1"/>
</dbReference>
<reference evidence="2 5" key="2">
    <citation type="submission" date="2020-08" db="EMBL/GenBank/DDBJ databases">
        <title>Sequencing the genomes of 1000 actinobacteria strains.</title>
        <authorList>
            <person name="Klenk H.-P."/>
        </authorList>
    </citation>
    <scope>NUCLEOTIDE SEQUENCE [LARGE SCALE GENOMIC DNA]</scope>
    <source>
        <strain evidence="2 5">DSM 15626</strain>
    </source>
</reference>
<dbReference type="Proteomes" id="UP000534306">
    <property type="component" value="Unassembled WGS sequence"/>
</dbReference>
<evidence type="ECO:0000259" key="1">
    <source>
        <dbReference type="PROSITE" id="PS51819"/>
    </source>
</evidence>
<dbReference type="Gene3D" id="3.30.720.110">
    <property type="match status" value="1"/>
</dbReference>
<dbReference type="EMBL" id="JABJRC010000003">
    <property type="protein sequence ID" value="NOL41340.1"/>
    <property type="molecule type" value="Genomic_DNA"/>
</dbReference>
<evidence type="ECO:0000313" key="4">
    <source>
        <dbReference type="Proteomes" id="UP000534306"/>
    </source>
</evidence>
<dbReference type="InterPro" id="IPR037523">
    <property type="entry name" value="VOC_core"/>
</dbReference>
<comment type="caution">
    <text evidence="3">The sequence shown here is derived from an EMBL/GenBank/DDBJ whole genome shotgun (WGS) entry which is preliminary data.</text>
</comment>
<evidence type="ECO:0000313" key="3">
    <source>
        <dbReference type="EMBL" id="NOL41340.1"/>
    </source>
</evidence>
<sequence length="142" mass="15551">MSQSSGATATFHAYFGYRDAVGALRWLEKAFGFETTMEVPDGNGGIAHAEVRYGGVAFTLFTDEVGYERPARKGDTVGHGVYVAVDERGEVEAIYRSAVAAGAESVWEPEESEWGNYRCRVADVEGYEWTFGTHRPGAPADW</sequence>
<dbReference type="PANTHER" id="PTHR34109">
    <property type="entry name" value="BNAUNNG04460D PROTEIN-RELATED"/>
    <property type="match status" value="1"/>
</dbReference>
<organism evidence="3 4">
    <name type="scientific">Kribbella sandramycini</name>
    <dbReference type="NCBI Taxonomy" id="60450"/>
    <lineage>
        <taxon>Bacteria</taxon>
        <taxon>Bacillati</taxon>
        <taxon>Actinomycetota</taxon>
        <taxon>Actinomycetes</taxon>
        <taxon>Propionibacteriales</taxon>
        <taxon>Kribbellaceae</taxon>
        <taxon>Kribbella</taxon>
    </lineage>
</organism>
<dbReference type="InterPro" id="IPR004360">
    <property type="entry name" value="Glyas_Fos-R_dOase_dom"/>
</dbReference>
<proteinExistence type="predicted"/>
<reference evidence="3 4" key="1">
    <citation type="submission" date="2020-05" db="EMBL/GenBank/DDBJ databases">
        <title>Genome sequence of Kribbella sandramycini ATCC 39419.</title>
        <authorList>
            <person name="Maclea K.S."/>
            <person name="Fair J.L."/>
        </authorList>
    </citation>
    <scope>NUCLEOTIDE SEQUENCE [LARGE SCALE GENOMIC DNA]</scope>
    <source>
        <strain evidence="3 4">ATCC 39419</strain>
    </source>
</reference>
<dbReference type="Proteomes" id="UP000553957">
    <property type="component" value="Unassembled WGS sequence"/>
</dbReference>
<gene>
    <name evidence="2" type="ORF">HNR71_000706</name>
    <name evidence="3" type="ORF">HPO96_13895</name>
</gene>